<dbReference type="PANTHER" id="PTHR30480:SF13">
    <property type="entry name" value="BETA-HEXOSAMINIDASE"/>
    <property type="match status" value="1"/>
</dbReference>
<proteinExistence type="inferred from homology"/>
<dbReference type="EMBL" id="FOJW01000011">
    <property type="protein sequence ID" value="SFB24040.1"/>
    <property type="molecule type" value="Genomic_DNA"/>
</dbReference>
<dbReference type="InterPro" id="IPR001764">
    <property type="entry name" value="Glyco_hydro_3_N"/>
</dbReference>
<dbReference type="GO" id="GO:0009254">
    <property type="term" value="P:peptidoglycan turnover"/>
    <property type="evidence" value="ECO:0007669"/>
    <property type="project" value="TreeGrafter"/>
</dbReference>
<dbReference type="PROSITE" id="PS00775">
    <property type="entry name" value="GLYCOSYL_HYDROL_F3"/>
    <property type="match status" value="1"/>
</dbReference>
<dbReference type="Proteomes" id="UP000198642">
    <property type="component" value="Unassembled WGS sequence"/>
</dbReference>
<dbReference type="GO" id="GO:0004563">
    <property type="term" value="F:beta-N-acetylhexosaminidase activity"/>
    <property type="evidence" value="ECO:0007669"/>
    <property type="project" value="UniProtKB-EC"/>
</dbReference>
<gene>
    <name evidence="9" type="ORF">SAMN04488072_1119</name>
</gene>
<feature type="domain" description="Glycoside hydrolase family 3 N-terminal" evidence="8">
    <location>
        <begin position="219"/>
        <end position="539"/>
    </location>
</feature>
<feature type="compositionally biased region" description="Basic and acidic residues" evidence="6">
    <location>
        <begin position="186"/>
        <end position="208"/>
    </location>
</feature>
<feature type="region of interest" description="Disordered" evidence="6">
    <location>
        <begin position="32"/>
        <end position="51"/>
    </location>
</feature>
<organism evidence="9 10">
    <name type="scientific">Lentibacillus halodurans</name>
    <dbReference type="NCBI Taxonomy" id="237679"/>
    <lineage>
        <taxon>Bacteria</taxon>
        <taxon>Bacillati</taxon>
        <taxon>Bacillota</taxon>
        <taxon>Bacilli</taxon>
        <taxon>Bacillales</taxon>
        <taxon>Bacillaceae</taxon>
        <taxon>Lentibacillus</taxon>
    </lineage>
</organism>
<dbReference type="EC" id="3.2.1.52" evidence="3"/>
<dbReference type="InterPro" id="IPR025453">
    <property type="entry name" value="DUF4309"/>
</dbReference>
<keyword evidence="4" id="KW-0378">Hydrolase</keyword>
<keyword evidence="7" id="KW-0812">Transmembrane</keyword>
<dbReference type="GO" id="GO:0005975">
    <property type="term" value="P:carbohydrate metabolic process"/>
    <property type="evidence" value="ECO:0007669"/>
    <property type="project" value="InterPro"/>
</dbReference>
<keyword evidence="7" id="KW-0472">Membrane</keyword>
<dbReference type="InterPro" id="IPR017853">
    <property type="entry name" value="GH"/>
</dbReference>
<keyword evidence="10" id="KW-1185">Reference proteome</keyword>
<evidence type="ECO:0000256" key="4">
    <source>
        <dbReference type="ARBA" id="ARBA00022801"/>
    </source>
</evidence>
<evidence type="ECO:0000256" key="1">
    <source>
        <dbReference type="ARBA" id="ARBA00001231"/>
    </source>
</evidence>
<comment type="catalytic activity">
    <reaction evidence="1">
        <text>Hydrolysis of terminal non-reducing N-acetyl-D-hexosamine residues in N-acetyl-beta-D-hexosaminides.</text>
        <dbReference type="EC" id="3.2.1.52"/>
    </reaction>
</comment>
<evidence type="ECO:0000256" key="5">
    <source>
        <dbReference type="ARBA" id="ARBA00023295"/>
    </source>
</evidence>
<evidence type="ECO:0000259" key="8">
    <source>
        <dbReference type="Pfam" id="PF00933"/>
    </source>
</evidence>
<evidence type="ECO:0000256" key="6">
    <source>
        <dbReference type="SAM" id="MobiDB-lite"/>
    </source>
</evidence>
<keyword evidence="7" id="KW-1133">Transmembrane helix</keyword>
<comment type="similarity">
    <text evidence="2">Belongs to the glycosyl hydrolase 3 family.</text>
</comment>
<dbReference type="InterPro" id="IPR019800">
    <property type="entry name" value="Glyco_hydro_3_AS"/>
</dbReference>
<reference evidence="9 10" key="1">
    <citation type="submission" date="2016-10" db="EMBL/GenBank/DDBJ databases">
        <authorList>
            <person name="de Groot N.N."/>
        </authorList>
    </citation>
    <scope>NUCLEOTIDE SEQUENCE [LARGE SCALE GENOMIC DNA]</scope>
    <source>
        <strain evidence="9 10">CGMCC 1.3702</strain>
    </source>
</reference>
<evidence type="ECO:0000256" key="3">
    <source>
        <dbReference type="ARBA" id="ARBA00012663"/>
    </source>
</evidence>
<dbReference type="AlphaFoldDB" id="A0A1I0ZHM3"/>
<feature type="region of interest" description="Disordered" evidence="6">
    <location>
        <begin position="181"/>
        <end position="215"/>
    </location>
</feature>
<dbReference type="PANTHER" id="PTHR30480">
    <property type="entry name" value="BETA-HEXOSAMINIDASE-RELATED"/>
    <property type="match status" value="1"/>
</dbReference>
<dbReference type="OrthoDB" id="9805821at2"/>
<sequence>MIKRITITIIIIIAIIALGGAFFFSSSGDNTNDKQADKQSKKTSTGNENKEALKLEPSLDKIFDLAKQGKILDRDIIVGETTADDVQKAWGEPDNTDDTDVGLFLNYPSHDIDVGITDNIVSDMRSSQETFKSLDLDTIQTYEKPDDTRYYQDEDHDQIILVYELSNDYVLKWVLPKPADDSDNPDVDHISLSKEISRDGGNGDKGDDSSDINADSMSLDEKIGQMIFSGIDETEMTAETKNIIERYHVGGIILFEKNIESKTQTVNLLNDIKAVNTDNPYPLLLGVDEEGGSVTRMPDGVKSLPTSRSIGELNNSDVSFNVGTLLGEQLQALGFNLDFAPVLDINSNPDNPVIGDRSFGNNPDIVTRLGIQMMKGIQSEGVISVMKHFPGHGDTGEDSHLELPKIDKSYEELSKLELKPFKKAISENADVSMIAHILLPKIDENYPASMSKEVITGILREDYEFDGVVITDDLTMDAITDHYHVADAAIQTVKAGGDLLLVAHDPDLIATVFDELKAAVENGEISEGRIDKSVERITHLKEEYQLLDEMTPVPNFQSINEKVETILQKIS</sequence>
<accession>A0A1I0ZHM3</accession>
<dbReference type="NCBIfam" id="NF003740">
    <property type="entry name" value="PRK05337.1"/>
    <property type="match status" value="1"/>
</dbReference>
<name>A0A1I0ZHM3_9BACI</name>
<protein>
    <recommendedName>
        <fullName evidence="3">beta-N-acetylhexosaminidase</fullName>
        <ecNumber evidence="3">3.2.1.52</ecNumber>
    </recommendedName>
</protein>
<dbReference type="SUPFAM" id="SSF51445">
    <property type="entry name" value="(Trans)glycosidases"/>
    <property type="match status" value="1"/>
</dbReference>
<dbReference type="Pfam" id="PF00933">
    <property type="entry name" value="Glyco_hydro_3"/>
    <property type="match status" value="1"/>
</dbReference>
<dbReference type="InterPro" id="IPR036962">
    <property type="entry name" value="Glyco_hydro_3_N_sf"/>
</dbReference>
<evidence type="ECO:0000256" key="7">
    <source>
        <dbReference type="SAM" id="Phobius"/>
    </source>
</evidence>
<evidence type="ECO:0000256" key="2">
    <source>
        <dbReference type="ARBA" id="ARBA00005336"/>
    </source>
</evidence>
<dbReference type="InterPro" id="IPR050226">
    <property type="entry name" value="NagZ_Beta-hexosaminidase"/>
</dbReference>
<feature type="transmembrane region" description="Helical" evidence="7">
    <location>
        <begin position="7"/>
        <end position="25"/>
    </location>
</feature>
<dbReference type="RefSeq" id="WP_090239053.1">
    <property type="nucleotide sequence ID" value="NZ_FOJW01000011.1"/>
</dbReference>
<dbReference type="Gene3D" id="3.20.20.300">
    <property type="entry name" value="Glycoside hydrolase, family 3, N-terminal domain"/>
    <property type="match status" value="1"/>
</dbReference>
<keyword evidence="5" id="KW-0326">Glycosidase</keyword>
<evidence type="ECO:0000313" key="9">
    <source>
        <dbReference type="EMBL" id="SFB24040.1"/>
    </source>
</evidence>
<dbReference type="Pfam" id="PF14172">
    <property type="entry name" value="DUF4309"/>
    <property type="match status" value="1"/>
</dbReference>
<evidence type="ECO:0000313" key="10">
    <source>
        <dbReference type="Proteomes" id="UP000198642"/>
    </source>
</evidence>
<dbReference type="STRING" id="237679.SAMN04488072_1119"/>